<gene>
    <name evidence="1" type="ORF">LCGC14_0890790</name>
</gene>
<accession>A0A0F9P461</accession>
<protein>
    <submittedName>
        <fullName evidence="1">Uncharacterized protein</fullName>
    </submittedName>
</protein>
<reference evidence="1" key="1">
    <citation type="journal article" date="2015" name="Nature">
        <title>Complex archaea that bridge the gap between prokaryotes and eukaryotes.</title>
        <authorList>
            <person name="Spang A."/>
            <person name="Saw J.H."/>
            <person name="Jorgensen S.L."/>
            <person name="Zaremba-Niedzwiedzka K."/>
            <person name="Martijn J."/>
            <person name="Lind A.E."/>
            <person name="van Eijk R."/>
            <person name="Schleper C."/>
            <person name="Guy L."/>
            <person name="Ettema T.J."/>
        </authorList>
    </citation>
    <scope>NUCLEOTIDE SEQUENCE</scope>
</reference>
<proteinExistence type="predicted"/>
<organism evidence="1">
    <name type="scientific">marine sediment metagenome</name>
    <dbReference type="NCBI Taxonomy" id="412755"/>
    <lineage>
        <taxon>unclassified sequences</taxon>
        <taxon>metagenomes</taxon>
        <taxon>ecological metagenomes</taxon>
    </lineage>
</organism>
<name>A0A0F9P461_9ZZZZ</name>
<dbReference type="EMBL" id="LAZR01002851">
    <property type="protein sequence ID" value="KKN24839.1"/>
    <property type="molecule type" value="Genomic_DNA"/>
</dbReference>
<dbReference type="AlphaFoldDB" id="A0A0F9P461"/>
<sequence length="69" mass="7784">MNMLLGKKLVAKIQAGDSLTNPELKHAITFYGELANMLWVLGPEFKLAWKEVHSTLGALERFQEARDRG</sequence>
<comment type="caution">
    <text evidence="1">The sequence shown here is derived from an EMBL/GenBank/DDBJ whole genome shotgun (WGS) entry which is preliminary data.</text>
</comment>
<evidence type="ECO:0000313" key="1">
    <source>
        <dbReference type="EMBL" id="KKN24839.1"/>
    </source>
</evidence>